<evidence type="ECO:0000313" key="3">
    <source>
        <dbReference type="Proteomes" id="UP000671914"/>
    </source>
</evidence>
<gene>
    <name evidence="2" type="ORF">G127AT_07855</name>
</gene>
<dbReference type="KEGG" id="aarc:G127AT_07855"/>
<dbReference type="Proteomes" id="UP000671914">
    <property type="component" value="Chromosome"/>
</dbReference>
<reference evidence="2" key="1">
    <citation type="submission" date="2021-03" db="EMBL/GenBank/DDBJ databases">
        <title>Agromyces archimandritus sp. nov., isolated from the cockroach Archimandrita tessellata.</title>
        <authorList>
            <person name="Guzman J."/>
            <person name="Ortuzar M."/>
            <person name="Poehlein A."/>
            <person name="Daniel R."/>
            <person name="Trujillo M."/>
            <person name="Vilcinskas A."/>
        </authorList>
    </citation>
    <scope>NUCLEOTIDE SEQUENCE</scope>
    <source>
        <strain evidence="2">G127AT</strain>
    </source>
</reference>
<protein>
    <submittedName>
        <fullName evidence="2">Uncharacterized protein</fullName>
    </submittedName>
</protein>
<accession>A0A975IML9</accession>
<dbReference type="EMBL" id="CP071696">
    <property type="protein sequence ID" value="QTX03304.1"/>
    <property type="molecule type" value="Genomic_DNA"/>
</dbReference>
<feature type="transmembrane region" description="Helical" evidence="1">
    <location>
        <begin position="12"/>
        <end position="37"/>
    </location>
</feature>
<evidence type="ECO:0000256" key="1">
    <source>
        <dbReference type="SAM" id="Phobius"/>
    </source>
</evidence>
<keyword evidence="1" id="KW-0472">Membrane</keyword>
<name>A0A975IML9_9MICO</name>
<organism evidence="2 3">
    <name type="scientific">Agromyces archimandritae</name>
    <dbReference type="NCBI Taxonomy" id="2781962"/>
    <lineage>
        <taxon>Bacteria</taxon>
        <taxon>Bacillati</taxon>
        <taxon>Actinomycetota</taxon>
        <taxon>Actinomycetes</taxon>
        <taxon>Micrococcales</taxon>
        <taxon>Microbacteriaceae</taxon>
        <taxon>Agromyces</taxon>
    </lineage>
</organism>
<evidence type="ECO:0000313" key="2">
    <source>
        <dbReference type="EMBL" id="QTX03304.1"/>
    </source>
</evidence>
<dbReference type="RefSeq" id="WP_210895750.1">
    <property type="nucleotide sequence ID" value="NZ_CP071696.1"/>
</dbReference>
<proteinExistence type="predicted"/>
<sequence length="68" mass="7384">MNRIFTVLARSVLWIVSIPVLSVAGALALLVVCVLGVREGAARARRFRGSFPAILKGFSARSWRDSTP</sequence>
<keyword evidence="1" id="KW-1133">Transmembrane helix</keyword>
<keyword evidence="1" id="KW-0812">Transmembrane</keyword>
<keyword evidence="3" id="KW-1185">Reference proteome</keyword>
<dbReference type="AlphaFoldDB" id="A0A975IML9"/>